<proteinExistence type="predicted"/>
<keyword evidence="2" id="KW-0560">Oxidoreductase</keyword>
<dbReference type="EMBL" id="CP047898">
    <property type="protein sequence ID" value="QHK21404.1"/>
    <property type="molecule type" value="Genomic_DNA"/>
</dbReference>
<sequence>MTKMNNTLVDVVIVGGGAAGLNAAQMLGRSRRSVLVVDGGEPRNAPADAVHGFLSRDGISPAELYRIGRAEAESYGGRFLNGQVVGVTGSKGRFSVALEDGSMVRGRRLLIATGLVDELPDIPGLRERWGKDVLHCPYCHGWEVRDQAIGILATGPLAAHQALLFRQWSANVTLFLNDALQPTDVELHQLAARGITVVDGRVDSLRVERDRLTGVALIGGSVVAADAVVTAPRFMARTAAFAELGLKAVQHPTGMGEHLDTDDDGATGVPGVWAAGNVTDLRAQVLSSAAAGEWAGVGINSDLMAEELAEAVAAHKGSLTA</sequence>
<dbReference type="Proteomes" id="UP000464186">
    <property type="component" value="Chromosome"/>
</dbReference>
<dbReference type="InterPro" id="IPR023753">
    <property type="entry name" value="FAD/NAD-binding_dom"/>
</dbReference>
<gene>
    <name evidence="5" type="ORF">GU243_18745</name>
</gene>
<evidence type="ECO:0000256" key="2">
    <source>
        <dbReference type="ARBA" id="ARBA00023002"/>
    </source>
</evidence>
<dbReference type="GO" id="GO:0004791">
    <property type="term" value="F:thioredoxin-disulfide reductase (NADPH) activity"/>
    <property type="evidence" value="ECO:0007669"/>
    <property type="project" value="UniProtKB-EC"/>
</dbReference>
<dbReference type="Pfam" id="PF07992">
    <property type="entry name" value="Pyr_redox_2"/>
    <property type="match status" value="1"/>
</dbReference>
<name>A0A6P1NS12_9MICC</name>
<evidence type="ECO:0000259" key="4">
    <source>
        <dbReference type="Pfam" id="PF07992"/>
    </source>
</evidence>
<comment type="catalytic activity">
    <reaction evidence="3">
        <text>[thioredoxin]-dithiol + NADP(+) = [thioredoxin]-disulfide + NADPH + H(+)</text>
        <dbReference type="Rhea" id="RHEA:20345"/>
        <dbReference type="Rhea" id="RHEA-COMP:10698"/>
        <dbReference type="Rhea" id="RHEA-COMP:10700"/>
        <dbReference type="ChEBI" id="CHEBI:15378"/>
        <dbReference type="ChEBI" id="CHEBI:29950"/>
        <dbReference type="ChEBI" id="CHEBI:50058"/>
        <dbReference type="ChEBI" id="CHEBI:57783"/>
        <dbReference type="ChEBI" id="CHEBI:58349"/>
        <dbReference type="EC" id="1.8.1.9"/>
    </reaction>
</comment>
<evidence type="ECO:0000313" key="6">
    <source>
        <dbReference type="Proteomes" id="UP000464186"/>
    </source>
</evidence>
<feature type="domain" description="FAD/NAD(P)-binding" evidence="4">
    <location>
        <begin position="10"/>
        <end position="285"/>
    </location>
</feature>
<organism evidence="5 6">
    <name type="scientific">Pseudarthrobacter psychrotolerans</name>
    <dbReference type="NCBI Taxonomy" id="2697569"/>
    <lineage>
        <taxon>Bacteria</taxon>
        <taxon>Bacillati</taxon>
        <taxon>Actinomycetota</taxon>
        <taxon>Actinomycetes</taxon>
        <taxon>Micrococcales</taxon>
        <taxon>Micrococcaceae</taxon>
        <taxon>Pseudarthrobacter</taxon>
    </lineage>
</organism>
<evidence type="ECO:0000256" key="3">
    <source>
        <dbReference type="ARBA" id="ARBA00048132"/>
    </source>
</evidence>
<protein>
    <submittedName>
        <fullName evidence="5">FAD-dependent oxidoreductase</fullName>
    </submittedName>
</protein>
<reference evidence="5 6" key="1">
    <citation type="submission" date="2020-01" db="EMBL/GenBank/DDBJ databases">
        <title>Pseudarthrobacter psychrotolerans sp. nov., isolated from antarctic soil.</title>
        <authorList>
            <person name="Shin Y."/>
            <person name="Park W."/>
        </authorList>
    </citation>
    <scope>NUCLEOTIDE SEQUENCE [LARGE SCALE GENOMIC DNA]</scope>
    <source>
        <strain evidence="5 6">YJ56</strain>
    </source>
</reference>
<keyword evidence="6" id="KW-1185">Reference proteome</keyword>
<dbReference type="PRINTS" id="PR00368">
    <property type="entry name" value="FADPNR"/>
</dbReference>
<dbReference type="KEGG" id="psey:GU243_18745"/>
<accession>A0A6P1NS12</accession>
<dbReference type="InterPro" id="IPR036188">
    <property type="entry name" value="FAD/NAD-bd_sf"/>
</dbReference>
<keyword evidence="1" id="KW-0285">Flavoprotein</keyword>
<evidence type="ECO:0000256" key="1">
    <source>
        <dbReference type="ARBA" id="ARBA00022630"/>
    </source>
</evidence>
<dbReference type="SUPFAM" id="SSF51905">
    <property type="entry name" value="FAD/NAD(P)-binding domain"/>
    <property type="match status" value="1"/>
</dbReference>
<dbReference type="AlphaFoldDB" id="A0A6P1NS12"/>
<dbReference type="PANTHER" id="PTHR48105">
    <property type="entry name" value="THIOREDOXIN REDUCTASE 1-RELATED-RELATED"/>
    <property type="match status" value="1"/>
</dbReference>
<dbReference type="InterPro" id="IPR050097">
    <property type="entry name" value="Ferredoxin-NADP_redctase_2"/>
</dbReference>
<dbReference type="PRINTS" id="PR00469">
    <property type="entry name" value="PNDRDTASEII"/>
</dbReference>
<dbReference type="Gene3D" id="3.50.50.60">
    <property type="entry name" value="FAD/NAD(P)-binding domain"/>
    <property type="match status" value="2"/>
</dbReference>
<evidence type="ECO:0000313" key="5">
    <source>
        <dbReference type="EMBL" id="QHK21404.1"/>
    </source>
</evidence>